<dbReference type="InterPro" id="IPR001610">
    <property type="entry name" value="PAC"/>
</dbReference>
<dbReference type="RefSeq" id="WP_186879732.1">
    <property type="nucleotide sequence ID" value="NZ_JACOGG010000002.1"/>
</dbReference>
<dbReference type="InterPro" id="IPR029787">
    <property type="entry name" value="Nucleotide_cyclase"/>
</dbReference>
<feature type="domain" description="EAL" evidence="3">
    <location>
        <begin position="668"/>
        <end position="923"/>
    </location>
</feature>
<dbReference type="InterPro" id="IPR000160">
    <property type="entry name" value="GGDEF_dom"/>
</dbReference>
<dbReference type="NCBIfam" id="TIGR00254">
    <property type="entry name" value="GGDEF"/>
    <property type="match status" value="1"/>
</dbReference>
<dbReference type="InterPro" id="IPR001633">
    <property type="entry name" value="EAL_dom"/>
</dbReference>
<dbReference type="PANTHER" id="PTHR44757:SF2">
    <property type="entry name" value="BIOFILM ARCHITECTURE MAINTENANCE PROTEIN MBAA"/>
    <property type="match status" value="1"/>
</dbReference>
<dbReference type="SMART" id="SM00267">
    <property type="entry name" value="GGDEF"/>
    <property type="match status" value="1"/>
</dbReference>
<feature type="domain" description="GGDEF" evidence="4">
    <location>
        <begin position="526"/>
        <end position="659"/>
    </location>
</feature>
<dbReference type="SMART" id="SM00086">
    <property type="entry name" value="PAC"/>
    <property type="match status" value="2"/>
</dbReference>
<dbReference type="SUPFAM" id="SSF55073">
    <property type="entry name" value="Nucleotide cyclase"/>
    <property type="match status" value="1"/>
</dbReference>
<proteinExistence type="predicted"/>
<feature type="domain" description="PAS" evidence="1">
    <location>
        <begin position="365"/>
        <end position="437"/>
    </location>
</feature>
<dbReference type="SUPFAM" id="SSF55785">
    <property type="entry name" value="PYP-like sensor domain (PAS domain)"/>
    <property type="match status" value="2"/>
</dbReference>
<dbReference type="InterPro" id="IPR000014">
    <property type="entry name" value="PAS"/>
</dbReference>
<dbReference type="Pfam" id="PF08447">
    <property type="entry name" value="PAS_3"/>
    <property type="match status" value="2"/>
</dbReference>
<dbReference type="InterPro" id="IPR035965">
    <property type="entry name" value="PAS-like_dom_sf"/>
</dbReference>
<dbReference type="SUPFAM" id="SSF141868">
    <property type="entry name" value="EAL domain-like"/>
    <property type="match status" value="1"/>
</dbReference>
<evidence type="ECO:0000259" key="3">
    <source>
        <dbReference type="PROSITE" id="PS50883"/>
    </source>
</evidence>
<accession>A0A923I093</accession>
<dbReference type="Gene3D" id="3.30.70.270">
    <property type="match status" value="1"/>
</dbReference>
<dbReference type="InterPro" id="IPR052155">
    <property type="entry name" value="Biofilm_reg_signaling"/>
</dbReference>
<dbReference type="CDD" id="cd01948">
    <property type="entry name" value="EAL"/>
    <property type="match status" value="1"/>
</dbReference>
<dbReference type="AlphaFoldDB" id="A0A923I093"/>
<dbReference type="SMART" id="SM00091">
    <property type="entry name" value="PAS"/>
    <property type="match status" value="4"/>
</dbReference>
<dbReference type="PROSITE" id="PS50113">
    <property type="entry name" value="PAC"/>
    <property type="match status" value="2"/>
</dbReference>
<dbReference type="CDD" id="cd01949">
    <property type="entry name" value="GGDEF"/>
    <property type="match status" value="1"/>
</dbReference>
<sequence>MQLSRVGLWRWYASSREMHCSAGMCALIGIPHQASRLTFDAIADLLTPASAQAWEQALQHMLAKKGELECQLTLRHGGQQGYVRVLADILQDDAQVVEGSAEWLPECQTSHPEQLLHALPIGILEVSAEGRVLFVNQTLLQWLALPTVRPHLSLNDLFDLNNVNLLRQLLHAASNGSTKPDTTLRLKQAIPQHPQRELAVECQESTAAPTRKNSWYLIMHDVTVYAELTQQLRQNEERWQLALESSGDGVWDWYPQTGIELLSDRLKAIYGYGPNEIEDLSDELDRRTHPDDLEQMQADRQAHFDGLTPTYINEHRVQCKDGSWKWILTRGTVIERNVHGEPVRVVGTHTDISERKQAEADVRDSEERLRMALSATHQGLYDLNVQSGIAIVNADYALMLGYPLEQFSENRQNWLRRLHPEDLAQSERAFRDYINGKAPEYRAEFRQKHANGSWVWILSVGALVEWDDQGNPLRMLGTVLDITARKQSEAIIWQQANIDPLTGLPNRRMFYDRLEQNLRQSKRRKNLLAVLFIDLDFFKEVNDTLGHATGDSLLVEAARRLRLCVRETDTVARLGGDEFTVSLPDQTDTVRVEQIARKIIEQLASPFHVAGEEIYLSASIGITLYPRDANNLDDLMKHADQAMYAAKAAGRNRFSYFTPNLQTAALARLRLNNELRSAIADKQLQVYFQPIVETDSGIIRKAEALIRWYQPHKGWISPLEFIPIAESSGQIHAIGELVFQESVRWVSQWRKTIHPDFQISINQSPVEFQNENSPYTGWIAYLEQQGLPGQAINIEITEGLLLDADNKVASRLIGFRDAGIQVAIDDFGTGYSALSYLKKFDIDYLKIDQSFVRNLSEDSSDMALCEAIIMMAHKLGLQVVAEGVENAEQEQLLRSAKCDFVQGYLYSKPLPASEFDHFLRQAASKL</sequence>
<comment type="caution">
    <text evidence="5">The sequence shown here is derived from an EMBL/GenBank/DDBJ whole genome shotgun (WGS) entry which is preliminary data.</text>
</comment>
<dbReference type="GO" id="GO:0003824">
    <property type="term" value="F:catalytic activity"/>
    <property type="evidence" value="ECO:0007669"/>
    <property type="project" value="UniProtKB-ARBA"/>
</dbReference>
<protein>
    <submittedName>
        <fullName evidence="5">EAL domain-containing protein</fullName>
    </submittedName>
</protein>
<dbReference type="PROSITE" id="PS50112">
    <property type="entry name" value="PAS"/>
    <property type="match status" value="2"/>
</dbReference>
<dbReference type="InterPro" id="IPR013655">
    <property type="entry name" value="PAS_fold_3"/>
</dbReference>
<dbReference type="Gene3D" id="3.30.450.20">
    <property type="entry name" value="PAS domain"/>
    <property type="match status" value="3"/>
</dbReference>
<dbReference type="NCBIfam" id="TIGR00229">
    <property type="entry name" value="sensory_box"/>
    <property type="match status" value="2"/>
</dbReference>
<feature type="domain" description="PAS" evidence="1">
    <location>
        <begin position="235"/>
        <end position="297"/>
    </location>
</feature>
<organism evidence="5 6">
    <name type="scientific">Undibacterium rugosum</name>
    <dbReference type="NCBI Taxonomy" id="2762291"/>
    <lineage>
        <taxon>Bacteria</taxon>
        <taxon>Pseudomonadati</taxon>
        <taxon>Pseudomonadota</taxon>
        <taxon>Betaproteobacteria</taxon>
        <taxon>Burkholderiales</taxon>
        <taxon>Oxalobacteraceae</taxon>
        <taxon>Undibacterium</taxon>
    </lineage>
</organism>
<evidence type="ECO:0000259" key="4">
    <source>
        <dbReference type="PROSITE" id="PS50887"/>
    </source>
</evidence>
<dbReference type="Gene3D" id="3.20.20.450">
    <property type="entry name" value="EAL domain"/>
    <property type="match status" value="1"/>
</dbReference>
<evidence type="ECO:0000259" key="2">
    <source>
        <dbReference type="PROSITE" id="PS50113"/>
    </source>
</evidence>
<dbReference type="InterPro" id="IPR043128">
    <property type="entry name" value="Rev_trsase/Diguanyl_cyclase"/>
</dbReference>
<dbReference type="Pfam" id="PF00990">
    <property type="entry name" value="GGDEF"/>
    <property type="match status" value="1"/>
</dbReference>
<keyword evidence="6" id="KW-1185">Reference proteome</keyword>
<dbReference type="PROSITE" id="PS50887">
    <property type="entry name" value="GGDEF"/>
    <property type="match status" value="1"/>
</dbReference>
<dbReference type="InterPro" id="IPR000700">
    <property type="entry name" value="PAS-assoc_C"/>
</dbReference>
<name>A0A923I093_9BURK</name>
<dbReference type="SMART" id="SM00052">
    <property type="entry name" value="EAL"/>
    <property type="match status" value="1"/>
</dbReference>
<evidence type="ECO:0000259" key="1">
    <source>
        <dbReference type="PROSITE" id="PS50112"/>
    </source>
</evidence>
<dbReference type="CDD" id="cd00130">
    <property type="entry name" value="PAS"/>
    <property type="match status" value="2"/>
</dbReference>
<reference evidence="5" key="1">
    <citation type="submission" date="2020-08" db="EMBL/GenBank/DDBJ databases">
        <title>Novel species isolated from subtropical streams in China.</title>
        <authorList>
            <person name="Lu H."/>
        </authorList>
    </citation>
    <scope>NUCLEOTIDE SEQUENCE</scope>
    <source>
        <strain evidence="5">CY7W</strain>
    </source>
</reference>
<dbReference type="PANTHER" id="PTHR44757">
    <property type="entry name" value="DIGUANYLATE CYCLASE DGCP"/>
    <property type="match status" value="1"/>
</dbReference>
<dbReference type="FunFam" id="3.30.70.270:FF:000001">
    <property type="entry name" value="Diguanylate cyclase domain protein"/>
    <property type="match status" value="1"/>
</dbReference>
<evidence type="ECO:0000313" key="5">
    <source>
        <dbReference type="EMBL" id="MBC3934092.1"/>
    </source>
</evidence>
<dbReference type="Pfam" id="PF00563">
    <property type="entry name" value="EAL"/>
    <property type="match status" value="1"/>
</dbReference>
<dbReference type="InterPro" id="IPR035919">
    <property type="entry name" value="EAL_sf"/>
</dbReference>
<feature type="domain" description="PAC" evidence="2">
    <location>
        <begin position="441"/>
        <end position="494"/>
    </location>
</feature>
<gene>
    <name evidence="5" type="ORF">H8K47_01845</name>
</gene>
<dbReference type="PROSITE" id="PS50883">
    <property type="entry name" value="EAL"/>
    <property type="match status" value="1"/>
</dbReference>
<feature type="domain" description="PAC" evidence="2">
    <location>
        <begin position="311"/>
        <end position="364"/>
    </location>
</feature>
<evidence type="ECO:0000313" key="6">
    <source>
        <dbReference type="Proteomes" id="UP000612361"/>
    </source>
</evidence>
<dbReference type="EMBL" id="JACOGG010000002">
    <property type="protein sequence ID" value="MBC3934092.1"/>
    <property type="molecule type" value="Genomic_DNA"/>
</dbReference>
<dbReference type="Proteomes" id="UP000612361">
    <property type="component" value="Unassembled WGS sequence"/>
</dbReference>